<protein>
    <submittedName>
        <fullName evidence="1">Uncharacterized protein</fullName>
    </submittedName>
</protein>
<evidence type="ECO:0000313" key="2">
    <source>
        <dbReference type="Proteomes" id="UP000441717"/>
    </source>
</evidence>
<reference evidence="1 2" key="1">
    <citation type="submission" date="2019-10" db="EMBL/GenBank/DDBJ databases">
        <title>Comparative genomics of sulfur disproportionating microorganisms.</title>
        <authorList>
            <person name="Ward L.M."/>
            <person name="Bertran E."/>
            <person name="Johnston D."/>
        </authorList>
    </citation>
    <scope>NUCLEOTIDE SEQUENCE [LARGE SCALE GENOMIC DNA]</scope>
    <source>
        <strain evidence="1 2">DSM 14055</strain>
    </source>
</reference>
<proteinExistence type="predicted"/>
<evidence type="ECO:0000313" key="1">
    <source>
        <dbReference type="EMBL" id="MQL53917.1"/>
    </source>
</evidence>
<comment type="caution">
    <text evidence="1">The sequence shown here is derived from an EMBL/GenBank/DDBJ whole genome shotgun (WGS) entry which is preliminary data.</text>
</comment>
<dbReference type="RefSeq" id="WP_152948366.1">
    <property type="nucleotide sequence ID" value="NZ_WHYR01000079.1"/>
</dbReference>
<keyword evidence="2" id="KW-1185">Reference proteome</keyword>
<dbReference type="Proteomes" id="UP000441717">
    <property type="component" value="Unassembled WGS sequence"/>
</dbReference>
<sequence>MNTGSLVDYRVNHRPEGQLVSVEITCCGQRIGEIRFKDRESITCPHCGLVHLLSVEHNHFHIRQQRQAQA</sequence>
<organism evidence="1 2">
    <name type="scientific">Desulfofundulus thermobenzoicus</name>
    <dbReference type="NCBI Taxonomy" id="29376"/>
    <lineage>
        <taxon>Bacteria</taxon>
        <taxon>Bacillati</taxon>
        <taxon>Bacillota</taxon>
        <taxon>Clostridia</taxon>
        <taxon>Eubacteriales</taxon>
        <taxon>Peptococcaceae</taxon>
        <taxon>Desulfofundulus</taxon>
    </lineage>
</organism>
<gene>
    <name evidence="1" type="ORF">GFC01_16970</name>
</gene>
<dbReference type="EMBL" id="WHYR01000079">
    <property type="protein sequence ID" value="MQL53917.1"/>
    <property type="molecule type" value="Genomic_DNA"/>
</dbReference>
<accession>A0A6N7IWQ3</accession>
<dbReference type="AlphaFoldDB" id="A0A6N7IWQ3"/>
<dbReference type="OrthoDB" id="1798745at2"/>
<name>A0A6N7IWQ3_9FIRM</name>